<dbReference type="CDD" id="cd00121">
    <property type="entry name" value="MATH"/>
    <property type="match status" value="1"/>
</dbReference>
<evidence type="ECO:0000313" key="5">
    <source>
        <dbReference type="Proteomes" id="UP001291926"/>
    </source>
</evidence>
<dbReference type="Pfam" id="PF24570">
    <property type="entry name" value="BACK_BPM_SPOP"/>
    <property type="match status" value="1"/>
</dbReference>
<comment type="pathway">
    <text evidence="1">Protein modification; protein ubiquitination.</text>
</comment>
<reference evidence="4 5" key="1">
    <citation type="journal article" date="2023" name="bioRxiv">
        <title>Genome report: Whole genome sequence and annotation of Penstemon davidsonii.</title>
        <authorList>
            <person name="Ostevik K.L."/>
            <person name="Alabady M."/>
            <person name="Zhang M."/>
            <person name="Rausher M.D."/>
        </authorList>
    </citation>
    <scope>NUCLEOTIDE SEQUENCE [LARGE SCALE GENOMIC DNA]</scope>
    <source>
        <strain evidence="4">DNT005</strain>
        <tissue evidence="4">Whole leaf</tissue>
    </source>
</reference>
<evidence type="ECO:0000256" key="2">
    <source>
        <dbReference type="ARBA" id="ARBA00010846"/>
    </source>
</evidence>
<proteinExistence type="inferred from homology"/>
<gene>
    <name evidence="4" type="ORF">RD792_015076</name>
</gene>
<dbReference type="InterPro" id="IPR045005">
    <property type="entry name" value="BPM1-6"/>
</dbReference>
<dbReference type="Gene3D" id="3.30.710.10">
    <property type="entry name" value="Potassium Channel Kv1.1, Chain A"/>
    <property type="match status" value="2"/>
</dbReference>
<sequence>MASYAPFASETVTIKGSHSLEIRGFSLTKGMGVGQYISSDPFLVGGHCWEIQFYPNGKNKDESGDIYVSFNIALVSKPEEVVMACFEYVLLDRSGNKWHKGQKEFFFASYVSGPHTHDDSNMVWGYSRFYKRTELEASQFIKDDCLTIQCTGVLKTSPETFSKPLPLSDSYKQLLESSVGSDVSFEVEGETFCAHKALLHFIYCDVIPDVGKVVAGLDSKEVAIMMIQHLLAATDRYGIERLRLLCEARLCQNIAINNVATSLALAEQHSCSQLKRMCLKFIGLPENLEAVMQTDGFKNLKESCPGVIVELLESVARVKDYSCVSFLEGDAEGKRVKLMK</sequence>
<dbReference type="Pfam" id="PF22486">
    <property type="entry name" value="MATH_2"/>
    <property type="match status" value="1"/>
</dbReference>
<dbReference type="InterPro" id="IPR056423">
    <property type="entry name" value="BACK_BPM_SPOP"/>
</dbReference>
<dbReference type="SUPFAM" id="SSF49599">
    <property type="entry name" value="TRAF domain-like"/>
    <property type="match status" value="1"/>
</dbReference>
<comment type="similarity">
    <text evidence="2">Belongs to the Tdpoz family.</text>
</comment>
<keyword evidence="5" id="KW-1185">Reference proteome</keyword>
<dbReference type="EMBL" id="JAYDYQ010002687">
    <property type="protein sequence ID" value="KAK4479558.1"/>
    <property type="molecule type" value="Genomic_DNA"/>
</dbReference>
<feature type="domain" description="MATH" evidence="3">
    <location>
        <begin position="15"/>
        <end position="152"/>
    </location>
</feature>
<evidence type="ECO:0000259" key="3">
    <source>
        <dbReference type="PROSITE" id="PS50144"/>
    </source>
</evidence>
<accession>A0ABR0CTB1</accession>
<evidence type="ECO:0000313" key="4">
    <source>
        <dbReference type="EMBL" id="KAK4479558.1"/>
    </source>
</evidence>
<dbReference type="PROSITE" id="PS50144">
    <property type="entry name" value="MATH"/>
    <property type="match status" value="1"/>
</dbReference>
<dbReference type="Gene3D" id="2.60.210.10">
    <property type="entry name" value="Apoptosis, Tumor Necrosis Factor Receptor Associated Protein 2, Chain A"/>
    <property type="match status" value="1"/>
</dbReference>
<dbReference type="PANTHER" id="PTHR26379">
    <property type="entry name" value="BTB/POZ AND MATH DOMAIN-CONTAINING PROTEIN 1"/>
    <property type="match status" value="1"/>
</dbReference>
<dbReference type="Gene3D" id="1.25.40.420">
    <property type="match status" value="1"/>
</dbReference>
<dbReference type="InterPro" id="IPR011333">
    <property type="entry name" value="SKP1/BTB/POZ_sf"/>
</dbReference>
<evidence type="ECO:0000256" key="1">
    <source>
        <dbReference type="ARBA" id="ARBA00004906"/>
    </source>
</evidence>
<dbReference type="SUPFAM" id="SSF54695">
    <property type="entry name" value="POZ domain"/>
    <property type="match status" value="1"/>
</dbReference>
<dbReference type="Proteomes" id="UP001291926">
    <property type="component" value="Unassembled WGS sequence"/>
</dbReference>
<organism evidence="4 5">
    <name type="scientific">Penstemon davidsonii</name>
    <dbReference type="NCBI Taxonomy" id="160366"/>
    <lineage>
        <taxon>Eukaryota</taxon>
        <taxon>Viridiplantae</taxon>
        <taxon>Streptophyta</taxon>
        <taxon>Embryophyta</taxon>
        <taxon>Tracheophyta</taxon>
        <taxon>Spermatophyta</taxon>
        <taxon>Magnoliopsida</taxon>
        <taxon>eudicotyledons</taxon>
        <taxon>Gunneridae</taxon>
        <taxon>Pentapetalae</taxon>
        <taxon>asterids</taxon>
        <taxon>lamiids</taxon>
        <taxon>Lamiales</taxon>
        <taxon>Plantaginaceae</taxon>
        <taxon>Cheloneae</taxon>
        <taxon>Penstemon</taxon>
    </lineage>
</organism>
<dbReference type="PANTHER" id="PTHR26379:SF187">
    <property type="entry name" value="OS07G0655300 PROTEIN"/>
    <property type="match status" value="1"/>
</dbReference>
<dbReference type="InterPro" id="IPR002083">
    <property type="entry name" value="MATH/TRAF_dom"/>
</dbReference>
<name>A0ABR0CTB1_9LAMI</name>
<protein>
    <recommendedName>
        <fullName evidence="3">MATH domain-containing protein</fullName>
    </recommendedName>
</protein>
<dbReference type="InterPro" id="IPR008974">
    <property type="entry name" value="TRAF-like"/>
</dbReference>
<comment type="caution">
    <text evidence="4">The sequence shown here is derived from an EMBL/GenBank/DDBJ whole genome shotgun (WGS) entry which is preliminary data.</text>
</comment>